<dbReference type="InterPro" id="IPR029056">
    <property type="entry name" value="Ribokinase-like"/>
</dbReference>
<dbReference type="RefSeq" id="WP_131015915.1">
    <property type="nucleotide sequence ID" value="NZ_SIRE01000018.1"/>
</dbReference>
<name>A0A4Q9DMR2_9BACL</name>
<keyword evidence="3" id="KW-1185">Reference proteome</keyword>
<dbReference type="OrthoDB" id="9775849at2"/>
<dbReference type="GO" id="GO:0005829">
    <property type="term" value="C:cytosol"/>
    <property type="evidence" value="ECO:0007669"/>
    <property type="project" value="TreeGrafter"/>
</dbReference>
<sequence length="353" mass="38194">MADEHSPPVLGAPFKGLTRERMQEILERIRSLKVGVIGDGCLDLYWDADMTISELSRETPHYNMPVARERFAPGAASNAAVNFKLLGCAEVSFCTVIGDDWRGGLLKEALRSRGVDGSLMLAVPGCMTPAYCKVIMHGLQGVRQEAPRIDFTSKDTLTDEVRQQLLTQFDLLAERVDVIGVTDQLEQGVIDPSVRERLRYWAGQGKRIVVDSRYRIGDYASVVLKPNEVEALRWFHGTMKAGVSDAELFKAGLRLSQQAGSPCCITVGEKGAYWFEDGGITPVPTSPVAPPVDIVGAGDSFTAAFLAAYGIGCSGPEAAAFAHLAAAVSVRKLGETGGATPQEMWARWEETTA</sequence>
<dbReference type="GO" id="GO:0033786">
    <property type="term" value="F:heptose-1-phosphate adenylyltransferase activity"/>
    <property type="evidence" value="ECO:0007669"/>
    <property type="project" value="TreeGrafter"/>
</dbReference>
<keyword evidence="2" id="KW-0418">Kinase</keyword>
<keyword evidence="2" id="KW-0808">Transferase</keyword>
<organism evidence="2 3">
    <name type="scientific">Paenibacillus thalictri</name>
    <dbReference type="NCBI Taxonomy" id="2527873"/>
    <lineage>
        <taxon>Bacteria</taxon>
        <taxon>Bacillati</taxon>
        <taxon>Bacillota</taxon>
        <taxon>Bacilli</taxon>
        <taxon>Bacillales</taxon>
        <taxon>Paenibacillaceae</taxon>
        <taxon>Paenibacillus</taxon>
    </lineage>
</organism>
<dbReference type="Gene3D" id="3.40.1190.20">
    <property type="match status" value="1"/>
</dbReference>
<evidence type="ECO:0000259" key="1">
    <source>
        <dbReference type="Pfam" id="PF00294"/>
    </source>
</evidence>
<feature type="domain" description="Carbohydrate kinase PfkB" evidence="1">
    <location>
        <begin position="70"/>
        <end position="336"/>
    </location>
</feature>
<reference evidence="2 3" key="1">
    <citation type="submission" date="2019-02" db="EMBL/GenBank/DDBJ databases">
        <title>Paenibacillus sp. nov., isolated from surface-sterilized tissue of Thalictrum simplex L.</title>
        <authorList>
            <person name="Tuo L."/>
        </authorList>
    </citation>
    <scope>NUCLEOTIDE SEQUENCE [LARGE SCALE GENOMIC DNA]</scope>
    <source>
        <strain evidence="2 3">N2SHLJ1</strain>
    </source>
</reference>
<dbReference type="Proteomes" id="UP000293142">
    <property type="component" value="Unassembled WGS sequence"/>
</dbReference>
<comment type="caution">
    <text evidence="2">The sequence shown here is derived from an EMBL/GenBank/DDBJ whole genome shotgun (WGS) entry which is preliminary data.</text>
</comment>
<proteinExistence type="predicted"/>
<dbReference type="PANTHER" id="PTHR46969:SF1">
    <property type="entry name" value="BIFUNCTIONAL PROTEIN HLDE"/>
    <property type="match status" value="1"/>
</dbReference>
<dbReference type="InterPro" id="IPR011611">
    <property type="entry name" value="PfkB_dom"/>
</dbReference>
<evidence type="ECO:0000313" key="2">
    <source>
        <dbReference type="EMBL" id="TBL75020.1"/>
    </source>
</evidence>
<dbReference type="PANTHER" id="PTHR46969">
    <property type="entry name" value="BIFUNCTIONAL PROTEIN HLDE"/>
    <property type="match status" value="1"/>
</dbReference>
<protein>
    <submittedName>
        <fullName evidence="2">Sugar kinase</fullName>
    </submittedName>
</protein>
<evidence type="ECO:0000313" key="3">
    <source>
        <dbReference type="Proteomes" id="UP000293142"/>
    </source>
</evidence>
<accession>A0A4Q9DMR2</accession>
<dbReference type="AlphaFoldDB" id="A0A4Q9DMR2"/>
<dbReference type="EMBL" id="SIRE01000018">
    <property type="protein sequence ID" value="TBL75020.1"/>
    <property type="molecule type" value="Genomic_DNA"/>
</dbReference>
<dbReference type="Pfam" id="PF00294">
    <property type="entry name" value="PfkB"/>
    <property type="match status" value="1"/>
</dbReference>
<gene>
    <name evidence="2" type="ORF">EYB31_23685</name>
</gene>
<dbReference type="SUPFAM" id="SSF53613">
    <property type="entry name" value="Ribokinase-like"/>
    <property type="match status" value="1"/>
</dbReference>
<dbReference type="GO" id="GO:0033785">
    <property type="term" value="F:heptose 7-phosphate kinase activity"/>
    <property type="evidence" value="ECO:0007669"/>
    <property type="project" value="TreeGrafter"/>
</dbReference>